<dbReference type="eggNOG" id="COG3904">
    <property type="taxonomic scope" value="Bacteria"/>
</dbReference>
<protein>
    <submittedName>
        <fullName evidence="1">Uncharacterized protein</fullName>
    </submittedName>
</protein>
<dbReference type="HOGENOM" id="CLU_1114648_0_0_4"/>
<proteinExistence type="predicted"/>
<dbReference type="InterPro" id="IPR029045">
    <property type="entry name" value="ClpP/crotonase-like_dom_sf"/>
</dbReference>
<accession>W0V9J9</accession>
<dbReference type="Proteomes" id="UP000027604">
    <property type="component" value="Chromosome I"/>
</dbReference>
<evidence type="ECO:0000313" key="2">
    <source>
        <dbReference type="Proteomes" id="UP000027604"/>
    </source>
</evidence>
<dbReference type="STRING" id="1349767.GJA_4880"/>
<dbReference type="AlphaFoldDB" id="W0V9J9"/>
<name>W0V9J9_9BURK</name>
<gene>
    <name evidence="1" type="ORF">GJA_4880</name>
</gene>
<dbReference type="EMBL" id="HG322949">
    <property type="protein sequence ID" value="CDG85484.1"/>
    <property type="molecule type" value="Genomic_DNA"/>
</dbReference>
<organism evidence="1 2">
    <name type="scientific">Janthinobacterium agaricidamnosum NBRC 102515 = DSM 9628</name>
    <dbReference type="NCBI Taxonomy" id="1349767"/>
    <lineage>
        <taxon>Bacteria</taxon>
        <taxon>Pseudomonadati</taxon>
        <taxon>Pseudomonadota</taxon>
        <taxon>Betaproteobacteria</taxon>
        <taxon>Burkholderiales</taxon>
        <taxon>Oxalobacteraceae</taxon>
        <taxon>Janthinobacterium</taxon>
    </lineage>
</organism>
<dbReference type="KEGG" id="jag:GJA_4880"/>
<dbReference type="SUPFAM" id="SSF52096">
    <property type="entry name" value="ClpP/crotonase"/>
    <property type="match status" value="1"/>
</dbReference>
<keyword evidence="2" id="KW-1185">Reference proteome</keyword>
<dbReference type="RefSeq" id="WP_144241623.1">
    <property type="nucleotide sequence ID" value="NZ_BCTH01000077.1"/>
</dbReference>
<sequence>MKNFYLFIIFSIFHQISFSADFIRYNLNTIHMIGPIIAGDIDKLKSIYTKKTTLLLVKSGGGDTEAGMLIGRFVRNKNLDIEIDKICASSCANYIFPAARKKTIPNGSILALHGTAYTTSLSDNAKMRQLLLDAGIPEIGIEAEINDLKKVFQHQATLEVSFAKDMRIKISFYKDFKKIAENSENIYKKFSNKDASLFWWPSAERLRKCYGIYDVDEQKRPSSMVLKGYIYAPEFSALIITDKNLPACS</sequence>
<dbReference type="OrthoDB" id="8581915at2"/>
<evidence type="ECO:0000313" key="1">
    <source>
        <dbReference type="EMBL" id="CDG85484.1"/>
    </source>
</evidence>
<reference evidence="1 2" key="1">
    <citation type="journal article" date="2015" name="Genome Announc.">
        <title>Genome Sequence of Mushroom Soft-Rot Pathogen Janthinobacterium agaricidamnosum.</title>
        <authorList>
            <person name="Graupner K."/>
            <person name="Lackner G."/>
            <person name="Hertweck C."/>
        </authorList>
    </citation>
    <scope>NUCLEOTIDE SEQUENCE [LARGE SCALE GENOMIC DNA]</scope>
    <source>
        <strain evidence="2">NBRC 102515 / DSM 9628</strain>
    </source>
</reference>